<dbReference type="Pfam" id="PF01740">
    <property type="entry name" value="STAS"/>
    <property type="match status" value="1"/>
</dbReference>
<dbReference type="InterPro" id="IPR002645">
    <property type="entry name" value="STAS_dom"/>
</dbReference>
<dbReference type="SUPFAM" id="SSF52091">
    <property type="entry name" value="SpoIIaa-like"/>
    <property type="match status" value="1"/>
</dbReference>
<evidence type="ECO:0000259" key="1">
    <source>
        <dbReference type="PROSITE" id="PS50801"/>
    </source>
</evidence>
<dbReference type="AlphaFoldDB" id="A0A2N5ZLT7"/>
<dbReference type="Proteomes" id="UP000234857">
    <property type="component" value="Unassembled WGS sequence"/>
</dbReference>
<proteinExistence type="predicted"/>
<gene>
    <name evidence="2" type="ORF">C0601_01585</name>
</gene>
<protein>
    <recommendedName>
        <fullName evidence="1">STAS domain-containing protein</fullName>
    </recommendedName>
</protein>
<accession>A0A2N5ZLT7</accession>
<feature type="domain" description="STAS" evidence="1">
    <location>
        <begin position="32"/>
        <end position="117"/>
    </location>
</feature>
<comment type="caution">
    <text evidence="2">The sequence shown here is derived from an EMBL/GenBank/DDBJ whole genome shotgun (WGS) entry which is preliminary data.</text>
</comment>
<dbReference type="InterPro" id="IPR036513">
    <property type="entry name" value="STAS_dom_sf"/>
</dbReference>
<dbReference type="Gene3D" id="3.30.750.24">
    <property type="entry name" value="STAS domain"/>
    <property type="match status" value="1"/>
</dbReference>
<name>A0A2N5ZLT7_MUIH1</name>
<evidence type="ECO:0000313" key="3">
    <source>
        <dbReference type="Proteomes" id="UP000234857"/>
    </source>
</evidence>
<dbReference type="PROSITE" id="PS50801">
    <property type="entry name" value="STAS"/>
    <property type="match status" value="1"/>
</dbReference>
<sequence length="117" mass="13677">MDNHDINLNNRVLHVTLKDFGVEIPENYCDLLRNEINPHIKEFDTLIIDMKNIPYADSKMLGCYVNLFKNMNKAAKEMICINVQQQVLRIFQITNITEIMPVKSMDDSKDVLEKYSL</sequence>
<dbReference type="EMBL" id="PKTG01000025">
    <property type="protein sequence ID" value="PLX19573.1"/>
    <property type="molecule type" value="Genomic_DNA"/>
</dbReference>
<reference evidence="2 3" key="1">
    <citation type="submission" date="2017-11" db="EMBL/GenBank/DDBJ databases">
        <title>Genome-resolved metagenomics identifies genetic mobility, metabolic interactions, and unexpected diversity in perchlorate-reducing communities.</title>
        <authorList>
            <person name="Barnum T.P."/>
            <person name="Figueroa I.A."/>
            <person name="Carlstrom C.I."/>
            <person name="Lucas L.N."/>
            <person name="Engelbrektson A.L."/>
            <person name="Coates J.D."/>
        </authorList>
    </citation>
    <scope>NUCLEOTIDE SEQUENCE [LARGE SCALE GENOMIC DNA]</scope>
    <source>
        <strain evidence="2">BM706</strain>
    </source>
</reference>
<evidence type="ECO:0000313" key="2">
    <source>
        <dbReference type="EMBL" id="PLX19573.1"/>
    </source>
</evidence>
<dbReference type="CDD" id="cd07043">
    <property type="entry name" value="STAS_anti-anti-sigma_factors"/>
    <property type="match status" value="1"/>
</dbReference>
<organism evidence="2 3">
    <name type="scientific">Muiribacterium halophilum</name>
    <dbReference type="NCBI Taxonomy" id="2053465"/>
    <lineage>
        <taxon>Bacteria</taxon>
        <taxon>Candidatus Muiribacteriota</taxon>
        <taxon>Candidatus Muiribacteriia</taxon>
        <taxon>Candidatus Muiribacteriales</taxon>
        <taxon>Candidatus Muiribacteriaceae</taxon>
        <taxon>Candidatus Muiribacterium</taxon>
    </lineage>
</organism>